<comment type="caution">
    <text evidence="12">The sequence shown here is derived from an EMBL/GenBank/DDBJ whole genome shotgun (WGS) entry which is preliminary data.</text>
</comment>
<keyword evidence="6 10" id="KW-0560">Oxidoreductase</keyword>
<feature type="transmembrane region" description="Helical" evidence="11">
    <location>
        <begin position="12"/>
        <end position="32"/>
    </location>
</feature>
<dbReference type="InterPro" id="IPR002401">
    <property type="entry name" value="Cyt_P450_E_grp-I"/>
</dbReference>
<keyword evidence="4 9" id="KW-0349">Heme</keyword>
<keyword evidence="11" id="KW-0812">Transmembrane</keyword>
<evidence type="ECO:0008006" key="14">
    <source>
        <dbReference type="Google" id="ProtNLM"/>
    </source>
</evidence>
<keyword evidence="11" id="KW-0472">Membrane</keyword>
<dbReference type="EMBL" id="SSOP01000167">
    <property type="protein sequence ID" value="KAB5590474.1"/>
    <property type="molecule type" value="Genomic_DNA"/>
</dbReference>
<gene>
    <name evidence="12" type="ORF">CTheo_6088</name>
</gene>
<evidence type="ECO:0000256" key="1">
    <source>
        <dbReference type="ARBA" id="ARBA00001971"/>
    </source>
</evidence>
<dbReference type="GO" id="GO:0005506">
    <property type="term" value="F:iron ion binding"/>
    <property type="evidence" value="ECO:0007669"/>
    <property type="project" value="InterPro"/>
</dbReference>
<dbReference type="Proteomes" id="UP000383932">
    <property type="component" value="Unassembled WGS sequence"/>
</dbReference>
<dbReference type="InterPro" id="IPR001128">
    <property type="entry name" value="Cyt_P450"/>
</dbReference>
<evidence type="ECO:0000256" key="3">
    <source>
        <dbReference type="ARBA" id="ARBA00010617"/>
    </source>
</evidence>
<evidence type="ECO:0000256" key="10">
    <source>
        <dbReference type="RuleBase" id="RU000461"/>
    </source>
</evidence>
<dbReference type="Gene3D" id="1.10.630.10">
    <property type="entry name" value="Cytochrome P450"/>
    <property type="match status" value="1"/>
</dbReference>
<proteinExistence type="inferred from homology"/>
<dbReference type="OrthoDB" id="1470350at2759"/>
<dbReference type="PRINTS" id="PR00463">
    <property type="entry name" value="EP450I"/>
</dbReference>
<organism evidence="12 13">
    <name type="scientific">Ceratobasidium theobromae</name>
    <dbReference type="NCBI Taxonomy" id="1582974"/>
    <lineage>
        <taxon>Eukaryota</taxon>
        <taxon>Fungi</taxon>
        <taxon>Dikarya</taxon>
        <taxon>Basidiomycota</taxon>
        <taxon>Agaricomycotina</taxon>
        <taxon>Agaricomycetes</taxon>
        <taxon>Cantharellales</taxon>
        <taxon>Ceratobasidiaceae</taxon>
        <taxon>Ceratobasidium</taxon>
    </lineage>
</organism>
<comment type="pathway">
    <text evidence="2">Secondary metabolite biosynthesis.</text>
</comment>
<name>A0A5N5QFN3_9AGAM</name>
<dbReference type="PANTHER" id="PTHR24305">
    <property type="entry name" value="CYTOCHROME P450"/>
    <property type="match status" value="1"/>
</dbReference>
<dbReference type="InterPro" id="IPR050121">
    <property type="entry name" value="Cytochrome_P450_monoxygenase"/>
</dbReference>
<dbReference type="PANTHER" id="PTHR24305:SF29">
    <property type="entry name" value="BENZOATE-PARA-HYDROXYLASE"/>
    <property type="match status" value="1"/>
</dbReference>
<keyword evidence="13" id="KW-1185">Reference proteome</keyword>
<keyword evidence="7 9" id="KW-0408">Iron</keyword>
<feature type="binding site" description="axial binding residue" evidence="9">
    <location>
        <position position="512"/>
    </location>
    <ligand>
        <name>heme</name>
        <dbReference type="ChEBI" id="CHEBI:30413"/>
    </ligand>
    <ligandPart>
        <name>Fe</name>
        <dbReference type="ChEBI" id="CHEBI:18248"/>
    </ligandPart>
</feature>
<comment type="similarity">
    <text evidence="3 10">Belongs to the cytochrome P450 family.</text>
</comment>
<evidence type="ECO:0000256" key="2">
    <source>
        <dbReference type="ARBA" id="ARBA00005179"/>
    </source>
</evidence>
<keyword evidence="8 10" id="KW-0503">Monooxygenase</keyword>
<dbReference type="AlphaFoldDB" id="A0A5N5QFN3"/>
<comment type="cofactor">
    <cofactor evidence="1 9">
        <name>heme</name>
        <dbReference type="ChEBI" id="CHEBI:30413"/>
    </cofactor>
</comment>
<accession>A0A5N5QFN3</accession>
<reference evidence="12 13" key="1">
    <citation type="journal article" date="2019" name="Fungal Biol. Biotechnol.">
        <title>Draft genome sequence of fastidious pathogen Ceratobasidium theobromae, which causes vascular-streak dieback in Theobroma cacao.</title>
        <authorList>
            <person name="Ali S.S."/>
            <person name="Asman A."/>
            <person name="Shao J."/>
            <person name="Firmansyah A.P."/>
            <person name="Susilo A.W."/>
            <person name="Rosmana A."/>
            <person name="McMahon P."/>
            <person name="Junaid M."/>
            <person name="Guest D."/>
            <person name="Kheng T.Y."/>
            <person name="Meinhardt L.W."/>
            <person name="Bailey B.A."/>
        </authorList>
    </citation>
    <scope>NUCLEOTIDE SEQUENCE [LARGE SCALE GENOMIC DNA]</scope>
    <source>
        <strain evidence="12 13">CT2</strain>
    </source>
</reference>
<protein>
    <recommendedName>
        <fullName evidence="14">Benzoate 4-monooxygenase</fullName>
    </recommendedName>
</protein>
<evidence type="ECO:0000256" key="4">
    <source>
        <dbReference type="ARBA" id="ARBA00022617"/>
    </source>
</evidence>
<evidence type="ECO:0000313" key="13">
    <source>
        <dbReference type="Proteomes" id="UP000383932"/>
    </source>
</evidence>
<evidence type="ECO:0000256" key="7">
    <source>
        <dbReference type="ARBA" id="ARBA00023004"/>
    </source>
</evidence>
<dbReference type="PRINTS" id="PR00385">
    <property type="entry name" value="P450"/>
</dbReference>
<evidence type="ECO:0000313" key="12">
    <source>
        <dbReference type="EMBL" id="KAB5590474.1"/>
    </source>
</evidence>
<dbReference type="GO" id="GO:0004497">
    <property type="term" value="F:monooxygenase activity"/>
    <property type="evidence" value="ECO:0007669"/>
    <property type="project" value="UniProtKB-KW"/>
</dbReference>
<dbReference type="InterPro" id="IPR036396">
    <property type="entry name" value="Cyt_P450_sf"/>
</dbReference>
<dbReference type="InterPro" id="IPR017972">
    <property type="entry name" value="Cyt_P450_CS"/>
</dbReference>
<dbReference type="SUPFAM" id="SSF48264">
    <property type="entry name" value="Cytochrome P450"/>
    <property type="match status" value="1"/>
</dbReference>
<sequence length="574" mass="63709">MMLTESTQANAIQLSATAGALLLAYYIVPYMVDPYGYRRRFNGPWLAAFTNMWSSNAARGGRRSEIIRELHMKHGTFVRIGPNHISIADPAALEAVYGQGSGLLKSDFYDSFVTKEVDIFSAQDKAVHAAKRKRIANVFSQQNILAYQPRVRRLIQQLCDQWDMRCDEASRNVSGFNWTAKDGKAVIDCCPREFAPIRICQPILTHVRSRSLAEFAYLAFDIIGDLALGVPFRLIEAQKDAAPIAPSTSTLQQIETEKLEHVPVIRIMLNGATTAASVGSFPSWAQKIMRFVPWHITGFTEQLNLVRLAIAALNSRLEKGPQTLIDGCASVDMVDKFLEIRNEDGSQLSREELLSEAIILLGAGSDTTSNTLSALCYYLSANPAVQRRLQAELDQHVPTRSESADGPFSAVVEYGQVKNLPYLDACVKETFRLYSTLGTGLPRIVPPGKTFVFGGQTFKAGSVISVPMFTTNRAGIWGPDADVFRPERWLEENFTSSYNKYYAPFSTGPRACIGRNLALMDILLAVATIYRRYDIELAHPTTKLQVTEAFARTTVHCDVAIKRREITGKSSPTI</sequence>
<evidence type="ECO:0000256" key="11">
    <source>
        <dbReference type="SAM" id="Phobius"/>
    </source>
</evidence>
<dbReference type="GO" id="GO:0020037">
    <property type="term" value="F:heme binding"/>
    <property type="evidence" value="ECO:0007669"/>
    <property type="project" value="InterPro"/>
</dbReference>
<evidence type="ECO:0000256" key="8">
    <source>
        <dbReference type="ARBA" id="ARBA00023033"/>
    </source>
</evidence>
<dbReference type="PROSITE" id="PS00086">
    <property type="entry name" value="CYTOCHROME_P450"/>
    <property type="match status" value="1"/>
</dbReference>
<evidence type="ECO:0000256" key="6">
    <source>
        <dbReference type="ARBA" id="ARBA00023002"/>
    </source>
</evidence>
<dbReference type="GO" id="GO:0016705">
    <property type="term" value="F:oxidoreductase activity, acting on paired donors, with incorporation or reduction of molecular oxygen"/>
    <property type="evidence" value="ECO:0007669"/>
    <property type="project" value="InterPro"/>
</dbReference>
<keyword evidence="11" id="KW-1133">Transmembrane helix</keyword>
<evidence type="ECO:0000256" key="5">
    <source>
        <dbReference type="ARBA" id="ARBA00022723"/>
    </source>
</evidence>
<evidence type="ECO:0000256" key="9">
    <source>
        <dbReference type="PIRSR" id="PIRSR602401-1"/>
    </source>
</evidence>
<dbReference type="Pfam" id="PF00067">
    <property type="entry name" value="p450"/>
    <property type="match status" value="1"/>
</dbReference>
<keyword evidence="5 9" id="KW-0479">Metal-binding</keyword>